<organism evidence="1 2">
    <name type="scientific">Peredibacter starrii</name>
    <dbReference type="NCBI Taxonomy" id="28202"/>
    <lineage>
        <taxon>Bacteria</taxon>
        <taxon>Pseudomonadati</taxon>
        <taxon>Bdellovibrionota</taxon>
        <taxon>Bacteriovoracia</taxon>
        <taxon>Bacteriovoracales</taxon>
        <taxon>Bacteriovoracaceae</taxon>
        <taxon>Peredibacter</taxon>
    </lineage>
</organism>
<accession>A0AAX4HK57</accession>
<dbReference type="RefSeq" id="WP_321390568.1">
    <property type="nucleotide sequence ID" value="NZ_CP139487.1"/>
</dbReference>
<dbReference type="KEGG" id="psti:SOO65_12905"/>
<dbReference type="Proteomes" id="UP001324634">
    <property type="component" value="Chromosome"/>
</dbReference>
<reference evidence="1 2" key="1">
    <citation type="submission" date="2023-11" db="EMBL/GenBank/DDBJ databases">
        <title>Peredibacter starrii A3.12.</title>
        <authorList>
            <person name="Mitchell R.J."/>
        </authorList>
    </citation>
    <scope>NUCLEOTIDE SEQUENCE [LARGE SCALE GENOMIC DNA]</scope>
    <source>
        <strain evidence="1 2">A3.12</strain>
    </source>
</reference>
<proteinExistence type="predicted"/>
<dbReference type="EMBL" id="CP139487">
    <property type="protein sequence ID" value="WPU63589.1"/>
    <property type="molecule type" value="Genomic_DNA"/>
</dbReference>
<evidence type="ECO:0000313" key="2">
    <source>
        <dbReference type="Proteomes" id="UP001324634"/>
    </source>
</evidence>
<evidence type="ECO:0008006" key="3">
    <source>
        <dbReference type="Google" id="ProtNLM"/>
    </source>
</evidence>
<name>A0AAX4HK57_9BACT</name>
<gene>
    <name evidence="1" type="ORF">SOO65_12905</name>
</gene>
<keyword evidence="2" id="KW-1185">Reference proteome</keyword>
<evidence type="ECO:0000313" key="1">
    <source>
        <dbReference type="EMBL" id="WPU63589.1"/>
    </source>
</evidence>
<protein>
    <recommendedName>
        <fullName evidence="3">RiboL-PSP-HEPN domain-containing protein</fullName>
    </recommendedName>
</protein>
<sequence>MKKQTPEITFFRNLKHSEELSVSDEANSYLLDEKDGEINKIIFAETIRNANDTIFHIYDQLKMLHANAYANMKESILISKEQLGCGYEQEHMLVFENSALGNHEILSVEIALVILFNKLELIFKELTVLGYIENSSSTKFQRGDLLSNGNLGRYLTAMFEKGYIAEADLALPHLIKARTIRNQFAHGDHVNKDDLGNLNIVDVFREIQRFFNNIKW</sequence>
<dbReference type="AlphaFoldDB" id="A0AAX4HK57"/>